<protein>
    <submittedName>
        <fullName evidence="2">Peptidase family M23</fullName>
    </submittedName>
</protein>
<dbReference type="Proteomes" id="UP000199459">
    <property type="component" value="Unassembled WGS sequence"/>
</dbReference>
<gene>
    <name evidence="2" type="ORF">SAMN05216325_101176</name>
</gene>
<evidence type="ECO:0000313" key="2">
    <source>
        <dbReference type="EMBL" id="SEM70702.1"/>
    </source>
</evidence>
<dbReference type="PANTHER" id="PTHR21666:SF270">
    <property type="entry name" value="MUREIN HYDROLASE ACTIVATOR ENVC"/>
    <property type="match status" value="1"/>
</dbReference>
<name>A0A1H8AIS5_9PROT</name>
<keyword evidence="1" id="KW-0812">Transmembrane</keyword>
<dbReference type="PANTHER" id="PTHR21666">
    <property type="entry name" value="PEPTIDASE-RELATED"/>
    <property type="match status" value="1"/>
</dbReference>
<dbReference type="SUPFAM" id="SSF51261">
    <property type="entry name" value="Duplicated hybrid motif"/>
    <property type="match status" value="1"/>
</dbReference>
<dbReference type="AlphaFoldDB" id="A0A1H8AIS5"/>
<evidence type="ECO:0000313" key="3">
    <source>
        <dbReference type="Proteomes" id="UP000199459"/>
    </source>
</evidence>
<dbReference type="Pfam" id="PF17660">
    <property type="entry name" value="BTRD1"/>
    <property type="match status" value="5"/>
</dbReference>
<dbReference type="GO" id="GO:0004222">
    <property type="term" value="F:metalloendopeptidase activity"/>
    <property type="evidence" value="ECO:0007669"/>
    <property type="project" value="TreeGrafter"/>
</dbReference>
<dbReference type="InterPro" id="IPR011055">
    <property type="entry name" value="Dup_hybrid_motif"/>
</dbReference>
<dbReference type="Gene3D" id="2.70.70.10">
    <property type="entry name" value="Glucose Permease (Domain IIA)"/>
    <property type="match status" value="1"/>
</dbReference>
<keyword evidence="1" id="KW-0472">Membrane</keyword>
<sequence length="530" mass="59803">MNSYKTTTYGIHDIFWKRSFRFCWTMIIGIGLFIGYMQDAYSNAKSVTYYALPFKAEDLKPGERIFTGDHASGVQGEGEDFNVKRYLGDRKWSFVKKGADGKKNSDYLIYGKPVYAIGDGTIVGCWRNAPENPSPGKRHAQKDKIPGGGNMLWVDHADGTRALYAHMIPGSIPGKLCANNAELFPKPKSDANPEKNYVMLPANKTVTIKKGQFLGKAGNSGSSSGPHLHLHMVQNGKAAKMFFERGLYKSSTDADLNGWKSFAKKEIPDGKILIWPPRTVFNEYTRFGYKDDDFQRLFDHLVDSGYELEWIDGYSVKNQGYLNFSWKPASGKKWKAYFGLSGTAYQKRFNTNKHLAPIFVDSYTIGGNLRYNVIMKAVPGDYLARHGLTYDQHMKVMEAAKKRNLEPVNVSVASAGNTLKYTVLYRNRNYGGWNIKSRIKESDYQNVFRDFRKKGKTPVYLNAYKHKGTTYFSAIFAHNGGGSLKARHSMSASVLQKEWKSAMDSGFNTMMLTAFDGAASKHRYAGLWRK</sequence>
<organism evidence="2 3">
    <name type="scientific">Nitrosomonas marina</name>
    <dbReference type="NCBI Taxonomy" id="917"/>
    <lineage>
        <taxon>Bacteria</taxon>
        <taxon>Pseudomonadati</taxon>
        <taxon>Pseudomonadota</taxon>
        <taxon>Betaproteobacteria</taxon>
        <taxon>Nitrosomonadales</taxon>
        <taxon>Nitrosomonadaceae</taxon>
        <taxon>Nitrosomonas</taxon>
    </lineage>
</organism>
<dbReference type="InterPro" id="IPR050570">
    <property type="entry name" value="Cell_wall_metabolism_enzyme"/>
</dbReference>
<keyword evidence="1" id="KW-1133">Transmembrane helix</keyword>
<evidence type="ECO:0000256" key="1">
    <source>
        <dbReference type="SAM" id="Phobius"/>
    </source>
</evidence>
<dbReference type="InterPro" id="IPR049511">
    <property type="entry name" value="PGH-like_rpt"/>
</dbReference>
<dbReference type="CDD" id="cd12797">
    <property type="entry name" value="M23_peptidase"/>
    <property type="match status" value="1"/>
</dbReference>
<proteinExistence type="predicted"/>
<dbReference type="EMBL" id="FOCP01000001">
    <property type="protein sequence ID" value="SEM70702.1"/>
    <property type="molecule type" value="Genomic_DNA"/>
</dbReference>
<accession>A0A1H8AIS5</accession>
<reference evidence="2 3" key="1">
    <citation type="submission" date="2016-10" db="EMBL/GenBank/DDBJ databases">
        <authorList>
            <person name="de Groot N.N."/>
        </authorList>
    </citation>
    <scope>NUCLEOTIDE SEQUENCE [LARGE SCALE GENOMIC DNA]</scope>
    <source>
        <strain evidence="2 3">Nm22</strain>
    </source>
</reference>
<feature type="transmembrane region" description="Helical" evidence="1">
    <location>
        <begin position="20"/>
        <end position="37"/>
    </location>
</feature>
<dbReference type="RefSeq" id="WP_177167625.1">
    <property type="nucleotide sequence ID" value="NZ_FOCP01000001.1"/>
</dbReference>